<evidence type="ECO:0000256" key="1">
    <source>
        <dbReference type="ARBA" id="ARBA00022490"/>
    </source>
</evidence>
<dbReference type="AlphaFoldDB" id="A0A644XG49"/>
<feature type="domain" description="Ribosome maturation factor RimP N-terminal" evidence="3">
    <location>
        <begin position="13"/>
        <end position="85"/>
    </location>
</feature>
<proteinExistence type="inferred from homology"/>
<dbReference type="InterPro" id="IPR028989">
    <property type="entry name" value="RimP_N"/>
</dbReference>
<dbReference type="InterPro" id="IPR036847">
    <property type="entry name" value="RimP_C_sf"/>
</dbReference>
<dbReference type="PANTHER" id="PTHR33867">
    <property type="entry name" value="RIBOSOME MATURATION FACTOR RIMP"/>
    <property type="match status" value="1"/>
</dbReference>
<dbReference type="InterPro" id="IPR003728">
    <property type="entry name" value="Ribosome_maturation_RimP"/>
</dbReference>
<dbReference type="SUPFAM" id="SSF75420">
    <property type="entry name" value="YhbC-like, N-terminal domain"/>
    <property type="match status" value="1"/>
</dbReference>
<dbReference type="HAMAP" id="MF_01077">
    <property type="entry name" value="RimP"/>
    <property type="match status" value="1"/>
</dbReference>
<reference evidence="5" key="1">
    <citation type="submission" date="2019-08" db="EMBL/GenBank/DDBJ databases">
        <authorList>
            <person name="Kucharzyk K."/>
            <person name="Murdoch R.W."/>
            <person name="Higgins S."/>
            <person name="Loffler F."/>
        </authorList>
    </citation>
    <scope>NUCLEOTIDE SEQUENCE</scope>
</reference>
<dbReference type="Gene3D" id="2.30.30.180">
    <property type="entry name" value="Ribosome maturation factor RimP, C-terminal domain"/>
    <property type="match status" value="1"/>
</dbReference>
<sequence length="154" mass="17680">MNKKSIESSVQDLVEDIIRSSEIELVDIEYVKEGPFKYLRVYLDKAEGITVDDCADVSRALNKKLDEVDLIKEQYFLEVSSPGVERPFKTDADYQKNIGNFVEVKFYKPIDGRKSVEGILSEKQDNQVVIQAGEEQIKIEVKDISKINRVLEDF</sequence>
<dbReference type="EMBL" id="VSSQ01002404">
    <property type="protein sequence ID" value="MPM15205.1"/>
    <property type="molecule type" value="Genomic_DNA"/>
</dbReference>
<dbReference type="GO" id="GO:0006412">
    <property type="term" value="P:translation"/>
    <property type="evidence" value="ECO:0007669"/>
    <property type="project" value="TreeGrafter"/>
</dbReference>
<dbReference type="FunFam" id="3.30.300.70:FF:000001">
    <property type="entry name" value="Ribosome maturation factor RimP"/>
    <property type="match status" value="1"/>
</dbReference>
<protein>
    <submittedName>
        <fullName evidence="5">Ribosome maturation factor RimP</fullName>
    </submittedName>
</protein>
<evidence type="ECO:0000313" key="5">
    <source>
        <dbReference type="EMBL" id="MPM15205.1"/>
    </source>
</evidence>
<dbReference type="Pfam" id="PF17384">
    <property type="entry name" value="DUF150_C"/>
    <property type="match status" value="1"/>
</dbReference>
<keyword evidence="1" id="KW-0963">Cytoplasm</keyword>
<gene>
    <name evidence="5" type="primary">rimP_19</name>
    <name evidence="5" type="ORF">SDC9_61571</name>
</gene>
<dbReference type="InterPro" id="IPR035956">
    <property type="entry name" value="RimP_N_sf"/>
</dbReference>
<dbReference type="Pfam" id="PF02576">
    <property type="entry name" value="RimP_N"/>
    <property type="match status" value="1"/>
</dbReference>
<comment type="caution">
    <text evidence="5">The sequence shown here is derived from an EMBL/GenBank/DDBJ whole genome shotgun (WGS) entry which is preliminary data.</text>
</comment>
<dbReference type="InterPro" id="IPR028998">
    <property type="entry name" value="RimP_C"/>
</dbReference>
<organism evidence="5">
    <name type="scientific">bioreactor metagenome</name>
    <dbReference type="NCBI Taxonomy" id="1076179"/>
    <lineage>
        <taxon>unclassified sequences</taxon>
        <taxon>metagenomes</taxon>
        <taxon>ecological metagenomes</taxon>
    </lineage>
</organism>
<name>A0A644XG49_9ZZZZ</name>
<dbReference type="SUPFAM" id="SSF74942">
    <property type="entry name" value="YhbC-like, C-terminal domain"/>
    <property type="match status" value="1"/>
</dbReference>
<keyword evidence="2" id="KW-0690">Ribosome biogenesis</keyword>
<dbReference type="GO" id="GO:0005829">
    <property type="term" value="C:cytosol"/>
    <property type="evidence" value="ECO:0007669"/>
    <property type="project" value="TreeGrafter"/>
</dbReference>
<dbReference type="CDD" id="cd01734">
    <property type="entry name" value="YlxS_C"/>
    <property type="match status" value="1"/>
</dbReference>
<evidence type="ECO:0000259" key="4">
    <source>
        <dbReference type="Pfam" id="PF17384"/>
    </source>
</evidence>
<evidence type="ECO:0000256" key="2">
    <source>
        <dbReference type="ARBA" id="ARBA00022517"/>
    </source>
</evidence>
<dbReference type="Gene3D" id="3.30.300.70">
    <property type="entry name" value="RimP-like superfamily, N-terminal"/>
    <property type="match status" value="1"/>
</dbReference>
<feature type="domain" description="Ribosome maturation factor RimP C-terminal" evidence="4">
    <location>
        <begin position="89"/>
        <end position="152"/>
    </location>
</feature>
<accession>A0A644XG49</accession>
<evidence type="ECO:0000259" key="3">
    <source>
        <dbReference type="Pfam" id="PF02576"/>
    </source>
</evidence>
<dbReference type="PANTHER" id="PTHR33867:SF1">
    <property type="entry name" value="RIBOSOME MATURATION FACTOR RIMP"/>
    <property type="match status" value="1"/>
</dbReference>
<dbReference type="GO" id="GO:0000028">
    <property type="term" value="P:ribosomal small subunit assembly"/>
    <property type="evidence" value="ECO:0007669"/>
    <property type="project" value="TreeGrafter"/>
</dbReference>